<evidence type="ECO:0000313" key="2">
    <source>
        <dbReference type="Proteomes" id="UP000247346"/>
    </source>
</evidence>
<proteinExistence type="predicted"/>
<dbReference type="Proteomes" id="UP000247346">
    <property type="component" value="Unassembled WGS sequence"/>
</dbReference>
<comment type="caution">
    <text evidence="1">The sequence shown here is derived from an EMBL/GenBank/DDBJ whole genome shotgun (WGS) entry which is preliminary data.</text>
</comment>
<evidence type="ECO:0000313" key="1">
    <source>
        <dbReference type="EMBL" id="PPU80093.1"/>
    </source>
</evidence>
<gene>
    <name evidence="1" type="ORF">XsacCFBP4641_19125</name>
</gene>
<accession>A0A2P5YZ15</accession>
<sequence length="204" mass="22255">MATDAVLAVPEFRRDKRVRGWVTEQQGADIVVTFLDSTPAAIYRVAVTNGKAGSVKALEAPVALTAYEAGAAQARAAATTAQFERCAKKYNSVVLPGKSPEEDWVVYLLPATTKNNVVPIGGTYRFSVKDARVVSQRAFTRTCIVLETGPKVEALMITHLLDPVPTEAHVFWSLWARKPIYVATAPAGTIWTVQGDQIRLVERK</sequence>
<reference evidence="1 2" key="1">
    <citation type="submission" date="2016-08" db="EMBL/GenBank/DDBJ databases">
        <authorList>
            <person name="Seilhamer J.J."/>
        </authorList>
    </citation>
    <scope>NUCLEOTIDE SEQUENCE [LARGE SCALE GENOMIC DNA]</scope>
    <source>
        <strain evidence="1 2">CFBP4641</strain>
    </source>
</reference>
<protein>
    <submittedName>
        <fullName evidence="1">Uncharacterized protein</fullName>
    </submittedName>
</protein>
<dbReference type="EMBL" id="MDEK01000022">
    <property type="protein sequence ID" value="PPU80093.1"/>
    <property type="molecule type" value="Genomic_DNA"/>
</dbReference>
<dbReference type="AlphaFoldDB" id="A0A2P5YZ15"/>
<organism evidence="1 2">
    <name type="scientific">Xanthomonas sacchari</name>
    <dbReference type="NCBI Taxonomy" id="56458"/>
    <lineage>
        <taxon>Bacteria</taxon>
        <taxon>Pseudomonadati</taxon>
        <taxon>Pseudomonadota</taxon>
        <taxon>Gammaproteobacteria</taxon>
        <taxon>Lysobacterales</taxon>
        <taxon>Lysobacteraceae</taxon>
        <taxon>Xanthomonas</taxon>
    </lineage>
</organism>
<name>A0A2P5YZ15_9XANT</name>